<dbReference type="AlphaFoldDB" id="A0AAW9FDZ0"/>
<dbReference type="SUPFAM" id="SSF51569">
    <property type="entry name" value="Aldolase"/>
    <property type="match status" value="1"/>
</dbReference>
<proteinExistence type="predicted"/>
<name>A0AAW9FDZ0_9HYPH</name>
<dbReference type="InterPro" id="IPR009334">
    <property type="entry name" value="DUF993"/>
</dbReference>
<dbReference type="InterPro" id="IPR013785">
    <property type="entry name" value="Aldolase_TIM"/>
</dbReference>
<accession>A0AAW9FDZ0</accession>
<dbReference type="EMBL" id="JAVRAF010000005">
    <property type="protein sequence ID" value="MDX8304100.1"/>
    <property type="molecule type" value="Genomic_DNA"/>
</dbReference>
<evidence type="ECO:0000313" key="1">
    <source>
        <dbReference type="EMBL" id="MDX8304100.1"/>
    </source>
</evidence>
<sequence length="387" mass="42494">MTQLNLPREDRSIELYTLSGTPIALEKRSAADFNRIAFAAAHVVADPFADNDPWLTPAIDWDATLRFRHRLWDLGLGVAEAMDTAQRGMGLAWPQAQELISRALKEAATRQDALIACGVGTDHLTGTGYSLDQIVDAYQEQLDFVQGEGGRVILMASRALAATAKSPDDYLETYARVLAQAKEKVVIHWLGEMFDPALEGYWGASDHMAAMDTCLDMLKANADKIDGIKISLLSKEKEITMRRRLPAGVRMYTGDDFNYAELIAGDEHGHSDALLGIFDAIAPAASKALASLKSGANNEFFDILEPTVALSRHIFKAPTRFYKTGVVFLAYLNGLQEHFTMIGGQESTRSTLHLAELFRLADKANVLADPDDAARRMKAILSVRGVH</sequence>
<comment type="caution">
    <text evidence="1">The sequence shown here is derived from an EMBL/GenBank/DDBJ whole genome shotgun (WGS) entry which is preliminary data.</text>
</comment>
<dbReference type="RefSeq" id="WP_320203017.1">
    <property type="nucleotide sequence ID" value="NZ_CP192782.1"/>
</dbReference>
<organism evidence="1">
    <name type="scientific">Agrobacterium rosae</name>
    <dbReference type="NCBI Taxonomy" id="1972867"/>
    <lineage>
        <taxon>Bacteria</taxon>
        <taxon>Pseudomonadati</taxon>
        <taxon>Pseudomonadota</taxon>
        <taxon>Alphaproteobacteria</taxon>
        <taxon>Hyphomicrobiales</taxon>
        <taxon>Rhizobiaceae</taxon>
        <taxon>Rhizobium/Agrobacterium group</taxon>
        <taxon>Agrobacterium</taxon>
    </lineage>
</organism>
<protein>
    <submittedName>
        <fullName evidence="1">Dihydrodipicolinate synthase family protein</fullName>
    </submittedName>
</protein>
<gene>
    <name evidence="1" type="ORF">RMR22_17735</name>
</gene>
<reference evidence="1" key="1">
    <citation type="journal article" date="2023" name="Phytobiomes J">
        <title>Deciphering the key players within the bacterial microbiota associated with aerial crown gall tumors on rhododendron: Insights into the gallobiome.</title>
        <authorList>
            <person name="Kuzmanovic N."/>
            <person name="Nesme J."/>
            <person name="Wolf J."/>
            <person name="Neumann-Schaal M."/>
            <person name="Petersen J."/>
            <person name="Fernandez-Gnecco G."/>
            <person name="Sproeer C."/>
            <person name="Bunk B."/>
            <person name="Overmann J."/>
            <person name="Sorensen S.J."/>
            <person name="Idczak E."/>
            <person name="Smalla K."/>
        </authorList>
    </citation>
    <scope>NUCLEOTIDE SEQUENCE</scope>
    <source>
        <strain evidence="1">Rho-11.1</strain>
    </source>
</reference>
<dbReference type="Pfam" id="PF06187">
    <property type="entry name" value="DUF993"/>
    <property type="match status" value="1"/>
</dbReference>
<dbReference type="Gene3D" id="3.20.20.70">
    <property type="entry name" value="Aldolase class I"/>
    <property type="match status" value="1"/>
</dbReference>